<dbReference type="GO" id="GO:0030286">
    <property type="term" value="C:dynein complex"/>
    <property type="evidence" value="ECO:0007669"/>
    <property type="project" value="InterPro"/>
</dbReference>
<evidence type="ECO:0000313" key="3">
    <source>
        <dbReference type="Proteomes" id="UP000594262"/>
    </source>
</evidence>
<reference evidence="2" key="1">
    <citation type="submission" date="2021-01" db="UniProtKB">
        <authorList>
            <consortium name="EnsemblMetazoa"/>
        </authorList>
    </citation>
    <scope>IDENTIFICATION</scope>
</reference>
<organism evidence="2 3">
    <name type="scientific">Clytia hemisphaerica</name>
    <dbReference type="NCBI Taxonomy" id="252671"/>
    <lineage>
        <taxon>Eukaryota</taxon>
        <taxon>Metazoa</taxon>
        <taxon>Cnidaria</taxon>
        <taxon>Hydrozoa</taxon>
        <taxon>Hydroidolina</taxon>
        <taxon>Leptothecata</taxon>
        <taxon>Obeliida</taxon>
        <taxon>Clytiidae</taxon>
        <taxon>Clytia</taxon>
    </lineage>
</organism>
<accession>A0A7M5V0A1</accession>
<dbReference type="GO" id="GO:0045505">
    <property type="term" value="F:dynein intermediate chain binding"/>
    <property type="evidence" value="ECO:0007669"/>
    <property type="project" value="InterPro"/>
</dbReference>
<sequence>MYDKRIEWIKSKIYNAYQIPLTDKAFENFLATEDNKNEEALKDFLDTPCQTEGKSVVFYISTEDREVEIEVECEPELPEENLNGEEGEVEEISAVNNEVKRGSLTGESQDQNTNEPEEILVKKTKIITENITEHCIYMGSSAPVEGKDGAAFFFSHNSPNPIPSPASLDEANSVLPEYFEFGLVDNTSIMNLEESLMQVYNVLLSYNNHKNESFTNQDGTPMTNEAIIQQQKNQDSKNKLFVRDEFLIQLQKFTSQITRTIKQIEGDIKLDIPMYAWNLTTDIAGQARDQHLVSMLEETIHSWEITIASAVERVLKRLPQGNGPLAEVDFWRERNATLSAIFEQMNLPVVERALQILDSVHSDSLASFKYHQHELTKYFVEAKDNVRFLSTLERHFKNLSMGNSFQNVLDTIPSLMNALHMVWIISRHYNKDERMVPLMERIAWEVAERVARVINIKKVLREPPIVIKKKAEDARGSLHSWKSSYFEVRARIEASGRDARWEFDRKRLFERTDYMAKICEDINDIAQVMEEFHNIFGPELKSVTGDPKRIDDVLARVEALVIPFENAAFDPFNIRYENN</sequence>
<proteinExistence type="predicted"/>
<dbReference type="PANTHER" id="PTHR22878:SF63">
    <property type="entry name" value="DYNEIN AXONEMAL HEAVY CHAIN 10"/>
    <property type="match status" value="1"/>
</dbReference>
<dbReference type="InterPro" id="IPR013594">
    <property type="entry name" value="Dynein_heavy_tail"/>
</dbReference>
<dbReference type="Proteomes" id="UP000594262">
    <property type="component" value="Unplaced"/>
</dbReference>
<feature type="domain" description="Dynein heavy chain tail" evidence="1">
    <location>
        <begin position="294"/>
        <end position="575"/>
    </location>
</feature>
<keyword evidence="3" id="KW-1185">Reference proteome</keyword>
<dbReference type="EnsemblMetazoa" id="CLYHEMT007336.1">
    <property type="protein sequence ID" value="CLYHEMP007336.1"/>
    <property type="gene ID" value="CLYHEMG007336"/>
</dbReference>
<dbReference type="AlphaFoldDB" id="A0A7M5V0A1"/>
<dbReference type="GO" id="GO:0007018">
    <property type="term" value="P:microtubule-based movement"/>
    <property type="evidence" value="ECO:0007669"/>
    <property type="project" value="InterPro"/>
</dbReference>
<dbReference type="GO" id="GO:0051959">
    <property type="term" value="F:dynein light intermediate chain binding"/>
    <property type="evidence" value="ECO:0007669"/>
    <property type="project" value="InterPro"/>
</dbReference>
<dbReference type="InterPro" id="IPR026983">
    <property type="entry name" value="DHC"/>
</dbReference>
<evidence type="ECO:0000259" key="1">
    <source>
        <dbReference type="Pfam" id="PF08385"/>
    </source>
</evidence>
<dbReference type="PANTHER" id="PTHR22878">
    <property type="entry name" value="DYNEIN HEAVY CHAIN 6, AXONEMAL-LIKE-RELATED"/>
    <property type="match status" value="1"/>
</dbReference>
<dbReference type="Pfam" id="PF08385">
    <property type="entry name" value="DHC_N1"/>
    <property type="match status" value="1"/>
</dbReference>
<protein>
    <recommendedName>
        <fullName evidence="1">Dynein heavy chain tail domain-containing protein</fullName>
    </recommendedName>
</protein>
<dbReference type="OrthoDB" id="64868at2759"/>
<name>A0A7M5V0A1_9CNID</name>
<evidence type="ECO:0000313" key="2">
    <source>
        <dbReference type="EnsemblMetazoa" id="CLYHEMP007336.1"/>
    </source>
</evidence>